<reference evidence="3" key="1">
    <citation type="submission" date="2020-08" db="EMBL/GenBank/DDBJ databases">
        <title>Taxonomic study for Lactobacillus species isolated from hardwood bark.</title>
        <authorList>
            <person name="Tohno M."/>
            <person name="Tanizawa Y."/>
        </authorList>
    </citation>
    <scope>NUCLEOTIDE SEQUENCE</scope>
    <source>
        <strain evidence="3">B40</strain>
    </source>
</reference>
<feature type="transmembrane region" description="Helical" evidence="1">
    <location>
        <begin position="232"/>
        <end position="253"/>
    </location>
</feature>
<dbReference type="SUPFAM" id="SSF53448">
    <property type="entry name" value="Nucleotide-diphospho-sugar transferases"/>
    <property type="match status" value="1"/>
</dbReference>
<dbReference type="EMBL" id="BMAY01000006">
    <property type="protein sequence ID" value="GFZ27169.1"/>
    <property type="molecule type" value="Genomic_DNA"/>
</dbReference>
<keyword evidence="3" id="KW-0808">Transferase</keyword>
<protein>
    <submittedName>
        <fullName evidence="3">Bactoprenol glucosyl transferase</fullName>
    </submittedName>
</protein>
<keyword evidence="1" id="KW-0812">Transmembrane</keyword>
<evidence type="ECO:0000313" key="4">
    <source>
        <dbReference type="Proteomes" id="UP000677218"/>
    </source>
</evidence>
<evidence type="ECO:0000259" key="2">
    <source>
        <dbReference type="Pfam" id="PF00535"/>
    </source>
</evidence>
<dbReference type="PANTHER" id="PTHR48090:SF8">
    <property type="entry name" value="GLYCOSYLTRANSFERASE CSBB-RELATED"/>
    <property type="match status" value="1"/>
</dbReference>
<dbReference type="GO" id="GO:0016740">
    <property type="term" value="F:transferase activity"/>
    <property type="evidence" value="ECO:0007669"/>
    <property type="project" value="UniProtKB-KW"/>
</dbReference>
<evidence type="ECO:0000313" key="3">
    <source>
        <dbReference type="EMBL" id="GFZ27169.1"/>
    </source>
</evidence>
<comment type="caution">
    <text evidence="3">The sequence shown here is derived from an EMBL/GenBank/DDBJ whole genome shotgun (WGS) entry which is preliminary data.</text>
</comment>
<evidence type="ECO:0000256" key="1">
    <source>
        <dbReference type="SAM" id="Phobius"/>
    </source>
</evidence>
<keyword evidence="1" id="KW-0472">Membrane</keyword>
<feature type="domain" description="Glycosyltransferase 2-like" evidence="2">
    <location>
        <begin position="5"/>
        <end position="169"/>
    </location>
</feature>
<name>A0A916QH23_9LACO</name>
<dbReference type="CDD" id="cd04187">
    <property type="entry name" value="DPM1_like_bac"/>
    <property type="match status" value="1"/>
</dbReference>
<keyword evidence="4" id="KW-1185">Reference proteome</keyword>
<dbReference type="Proteomes" id="UP000677218">
    <property type="component" value="Unassembled WGS sequence"/>
</dbReference>
<dbReference type="AlphaFoldDB" id="A0A916QH23"/>
<dbReference type="RefSeq" id="WP_212780857.1">
    <property type="nucleotide sequence ID" value="NZ_BMAY01000006.1"/>
</dbReference>
<dbReference type="InterPro" id="IPR029044">
    <property type="entry name" value="Nucleotide-diphossugar_trans"/>
</dbReference>
<organism evidence="3 4">
    <name type="scientific">Lactobacillus corticis</name>
    <dbReference type="NCBI Taxonomy" id="2201249"/>
    <lineage>
        <taxon>Bacteria</taxon>
        <taxon>Bacillati</taxon>
        <taxon>Bacillota</taxon>
        <taxon>Bacilli</taxon>
        <taxon>Lactobacillales</taxon>
        <taxon>Lactobacillaceae</taxon>
        <taxon>Lactobacillus</taxon>
    </lineage>
</organism>
<keyword evidence="1" id="KW-1133">Transmembrane helix</keyword>
<sequence length="310" mass="35447">MKKLSIVVPCYNEQAAVPYFYPAVEKVVAEMKDLAIEYWFVNDGSSDQTLVELRKLHDQDPERVHYVSFSRNFGKEAALYAGLQAATGDYVVVMDADLQDPPEFLPKMYALLQTGEWDAIGTRRTDRKGEAKFKSFLSDMFYKFINKISKTEIVPGARDFRMMTRQMVDAVLSLKEYSRFSKGIFSWVGFRTKYLGYHNVERVAGETHWSTWKLFKYAFDGISDFSQAPLDLTVWLGGLSFLGALIGLIYVFIRHLVHPELAIVGWSSLVCIILLIGGLQLLCLGLIGRYIGKIFTQVKERPIYIIQEKK</sequence>
<dbReference type="Pfam" id="PF00535">
    <property type="entry name" value="Glycos_transf_2"/>
    <property type="match status" value="1"/>
</dbReference>
<dbReference type="InterPro" id="IPR050256">
    <property type="entry name" value="Glycosyltransferase_2"/>
</dbReference>
<proteinExistence type="predicted"/>
<dbReference type="PANTHER" id="PTHR48090">
    <property type="entry name" value="UNDECAPRENYL-PHOSPHATE 4-DEOXY-4-FORMAMIDO-L-ARABINOSE TRANSFERASE-RELATED"/>
    <property type="match status" value="1"/>
</dbReference>
<dbReference type="GO" id="GO:0005886">
    <property type="term" value="C:plasma membrane"/>
    <property type="evidence" value="ECO:0007669"/>
    <property type="project" value="TreeGrafter"/>
</dbReference>
<dbReference type="InterPro" id="IPR001173">
    <property type="entry name" value="Glyco_trans_2-like"/>
</dbReference>
<dbReference type="Gene3D" id="3.90.550.10">
    <property type="entry name" value="Spore Coat Polysaccharide Biosynthesis Protein SpsA, Chain A"/>
    <property type="match status" value="1"/>
</dbReference>
<feature type="transmembrane region" description="Helical" evidence="1">
    <location>
        <begin position="265"/>
        <end position="291"/>
    </location>
</feature>
<accession>A0A916QH23</accession>
<gene>
    <name evidence="3" type="ORF">LCB40_10490</name>
</gene>